<evidence type="ECO:0000256" key="5">
    <source>
        <dbReference type="ARBA" id="ARBA00022840"/>
    </source>
</evidence>
<dbReference type="EMBL" id="BLZA01000021">
    <property type="protein sequence ID" value="GHJ87250.1"/>
    <property type="molecule type" value="Genomic_DNA"/>
</dbReference>
<feature type="compositionally biased region" description="Polar residues" evidence="7">
    <location>
        <begin position="556"/>
        <end position="566"/>
    </location>
</feature>
<feature type="compositionally biased region" description="Basic and acidic residues" evidence="7">
    <location>
        <begin position="743"/>
        <end position="765"/>
    </location>
</feature>
<feature type="compositionally biased region" description="Polar residues" evidence="7">
    <location>
        <begin position="42"/>
        <end position="59"/>
    </location>
</feature>
<feature type="compositionally biased region" description="Basic and acidic residues" evidence="7">
    <location>
        <begin position="1871"/>
        <end position="1880"/>
    </location>
</feature>
<keyword evidence="4" id="KW-0378">Hydrolase</keyword>
<dbReference type="InterPro" id="IPR016197">
    <property type="entry name" value="Chromo-like_dom_sf"/>
</dbReference>
<keyword evidence="12" id="KW-1185">Reference proteome</keyword>
<sequence length="2283" mass="252715">MEESGVVETPVGEHHAKDVDKPETAISTASQSSETREPQPDAESNTEAMPQEVTQTEKSLNIVAAPIEGADLNDGAEGQEAVAVEQEASLASVKDSWAPISASNTADGVTPHSQVSLPSIVQQPPAEPMMGDDISGNSGVPSGAIAQVAEARLNTDTNATAVQQPSTEPVDGALAGPEAPAAVSNGSVVVAQDVPRLHSPPVDGQSRVQDDRQDAPAVNEAEHRELPTQTGSNMDNQQVLAALNNAFAYRDSQDSPEEQSQDHVLFLPYDETEIIRPSKTPASALSTATEDSALTSLGPHDGLYSGGFDGSSDFPARTGTKMGGPDDEGLADYSTPQSRFAGVFLDIVPDRRKLRGYVPAPEVKNPPSNLKITIKRPDGWSPRAMPLADLSPQVAIFTSSGRKTRRPEKYYYEDMYIPDQRKTTLSQKRKGKQPETTSGVSPSSKAPILKGRKVSGSADYTVPADEDSSQDQDESGHYSNTDSGSENRKRRKREHAEPSRTSRRIPEKAKHAYWNGIDLDEADPADLPSPTNHSKTRQRRAIVMQDDGEIDELAQSYSEDSMQLTEELQPRPKRSRGRKGGRWKGKVIESDDDLELVESVKSSESTHTIDENVLTYHREICDKCFRPSAKELGKARKKKGRGRKRKMEEFEEGSGDEAERLLGWIECEKCTVAFHWACLPGTIRQKHLNADKELDYKDRIFYKNAPRGDDTLLLLCPHCESDLLANCMICGSSDPLPKPVAAEAKEQEQNPVDRTEATSVDKVETSEVGTIPVNTPTKDNGSIASETTAGLDSAQPGKSSDGQGSSKVVKDASRIDANEFATVPNELDNHVIHLEYTENSALSRQQAGADKKASDVAKSGDEGTGAKSTLMEVDELANMESDNEEEPPLLFRCIACKRCAHYEHLPKPPKRKSDMTVEEIAAWYQEGELSQVYKCLDCRLWDTAPEYILGWRSHDKEGAAKKQDFEQDALEDCKKPQKREYLVKWKNKSFRHVTWVPHAFLSSVSRGLLLSFLRFGVRVTLETESKIATKDSVLGEDVSEAVLGVDDDSKGAIQSWLPGPPKADPDAQEKIPAAWTTPDRILDVFFLRSTIHMLKVKQLVEGTPRTEGVPVLDTQDRKELDEGIRPATDQLISVETAEKILKRKFTRKDAQSLVLCLGWVYVKWQDLQYETATWDTPLPPNSPGFSAFLDAFDAYLWGRTVIVPILKPLEAQKRDSRPLNGFVRMANQPSCVTGGKLMDFQLEGLNWLMSKWHNLQSCILADDMGLGKTVQIASFLALLGSQQYHVFPHLVVVPNSTLQNWSRELTKWAPHLRVVPYFGHKHSKSVIKDFEIYHDPRDINTLKTHVIVTTYECVTGKDFSVFARIPRWETLIVDEAQRLKAGSSLIFKKLNELNAVHRVLLTGTPMNNTIREILNLMNFLDPTEFKDLDSLERRYSEPDEELYKELRAKIAPYMLRRSKDQVLDLPAKNEIIIPLTMRPLQKQVYRSILERNAELMELLARINKHNTKQKAKKSSLHNVLMEMRKCLQHPFLCNSALENYSLGPTERHQALIDGSAKLGFLKAMLPKLRAKGHRVLLFSQFKIALDIIEQFFDGEDFKYLRLDGDTPQAKRQKDIDAFNAPDSPYFVFLLSTRAGGVGINLASADTVIIHDLDFNPHLDMQAIARSYRYGQKKTVMVYRLMMAQTVEANIMQASKKKLLLDHLIVQSLRQNKEEEDDFATIVLNGAKAVFEDKVENDIVYTSEALDSMIADLESREKPEHDGKAAGFTFAPVFDTVHNSAGELPDLPDNAEQQDSDFWADVLQRVENETRAKEAEMYGAGKRSRNKQVSYTTEQDLDQDATAHSTKVDENRDKPSSENAAGSQGSDFELDGSDRSQEGIKDNSAMDVATELEELVPSEHKRRRRKPPRLAVPSASGIGLEDGDRADSEGQRKKGRPAKPRLPTDERDSSEKGTAKVVTGSSDITEIRNAQFALAKTQIIRLRYAAADCGVRNYSDKVSMILSPQLSPKERWNTYIALANEVDDELMLRGLEPVFKEPSFIRSLLPLFSQSQTGANTAVPVRNGSSPRFKRIVPADSSSSAGPAAGASKAVQPKRHGGVAIPSRGAPAEREGISWNLHTLGAADQRISAVQNASRPAMVTKKHAVDMGKGGSATSGPTKKRAGDAARGGVASVGACFFCCAAHETTRCPGLQSEAKIQDFSNKVRASEGSDSDKTQWIRWLEEKRKSLRKSSSTIGSSSRSTPQSTRPRPVPKRRSTSSERKVKDEQSVVEKLVGEMIVLDDSE</sequence>
<comment type="caution">
    <text evidence="11">The sequence shown here is derived from an EMBL/GenBank/DDBJ whole genome shotgun (WGS) entry which is preliminary data.</text>
</comment>
<dbReference type="Gene3D" id="2.40.50.40">
    <property type="match status" value="1"/>
</dbReference>
<evidence type="ECO:0000259" key="9">
    <source>
        <dbReference type="PROSITE" id="PS51192"/>
    </source>
</evidence>
<feature type="compositionally biased region" description="Polar residues" evidence="7">
    <location>
        <begin position="1856"/>
        <end position="1865"/>
    </location>
</feature>
<evidence type="ECO:0000259" key="10">
    <source>
        <dbReference type="PROSITE" id="PS51194"/>
    </source>
</evidence>
<reference evidence="11" key="1">
    <citation type="submission" date="2020-07" db="EMBL/GenBank/DDBJ databases">
        <title>Draft Genome Sequence of a Deep-Sea Yeast, Naganishia (Cryptococcus) liquefaciens strain N6.</title>
        <authorList>
            <person name="Han Y.W."/>
            <person name="Kajitani R."/>
            <person name="Morimoto H."/>
            <person name="Parhat M."/>
            <person name="Tsubouchi H."/>
            <person name="Bakenova O."/>
            <person name="Ogata M."/>
            <person name="Argunhan B."/>
            <person name="Aoki R."/>
            <person name="Kajiwara S."/>
            <person name="Itoh T."/>
            <person name="Iwasaki H."/>
        </authorList>
    </citation>
    <scope>NUCLEOTIDE SEQUENCE</scope>
    <source>
        <strain evidence="11">N6</strain>
    </source>
</reference>
<feature type="domain" description="Helicase ATP-binding" evidence="9">
    <location>
        <begin position="1249"/>
        <end position="1423"/>
    </location>
</feature>
<dbReference type="GO" id="GO:0003682">
    <property type="term" value="F:chromatin binding"/>
    <property type="evidence" value="ECO:0007669"/>
    <property type="project" value="TreeGrafter"/>
</dbReference>
<dbReference type="PROSITE" id="PS51192">
    <property type="entry name" value="HELICASE_ATP_BIND_1"/>
    <property type="match status" value="1"/>
</dbReference>
<feature type="compositionally biased region" description="Polar residues" evidence="7">
    <location>
        <begin position="772"/>
        <end position="806"/>
    </location>
</feature>
<feature type="compositionally biased region" description="Basic residues" evidence="7">
    <location>
        <begin position="571"/>
        <end position="584"/>
    </location>
</feature>
<feature type="region of interest" description="Disordered" evidence="7">
    <location>
        <begin position="843"/>
        <end position="869"/>
    </location>
</feature>
<feature type="compositionally biased region" description="Basic and acidic residues" evidence="7">
    <location>
        <begin position="1921"/>
        <end position="1931"/>
    </location>
</feature>
<dbReference type="Pfam" id="PF00271">
    <property type="entry name" value="Helicase_C"/>
    <property type="match status" value="1"/>
</dbReference>
<feature type="compositionally biased region" description="Polar residues" evidence="7">
    <location>
        <begin position="157"/>
        <end position="167"/>
    </location>
</feature>
<feature type="compositionally biased region" description="Polar residues" evidence="7">
    <location>
        <begin position="434"/>
        <end position="444"/>
    </location>
</feature>
<evidence type="ECO:0000256" key="4">
    <source>
        <dbReference type="ARBA" id="ARBA00022801"/>
    </source>
</evidence>
<feature type="compositionally biased region" description="Basic and acidic residues" evidence="7">
    <location>
        <begin position="494"/>
        <end position="510"/>
    </location>
</feature>
<evidence type="ECO:0000256" key="6">
    <source>
        <dbReference type="ARBA" id="ARBA00023242"/>
    </source>
</evidence>
<dbReference type="PANTHER" id="PTHR45623">
    <property type="entry name" value="CHROMODOMAIN-HELICASE-DNA-BINDING PROTEIN 3-RELATED-RELATED"/>
    <property type="match status" value="1"/>
</dbReference>
<evidence type="ECO:0000259" key="8">
    <source>
        <dbReference type="PROSITE" id="PS50013"/>
    </source>
</evidence>
<proteinExistence type="predicted"/>
<dbReference type="PROSITE" id="PS51194">
    <property type="entry name" value="HELICASE_CTER"/>
    <property type="match status" value="1"/>
</dbReference>
<comment type="subcellular location">
    <subcellularLocation>
        <location evidence="1">Nucleus</location>
    </subcellularLocation>
</comment>
<feature type="region of interest" description="Disordered" evidence="7">
    <location>
        <begin position="741"/>
        <end position="810"/>
    </location>
</feature>
<evidence type="ECO:0000256" key="2">
    <source>
        <dbReference type="ARBA" id="ARBA00022737"/>
    </source>
</evidence>
<dbReference type="Gene3D" id="3.40.50.300">
    <property type="entry name" value="P-loop containing nucleotide triphosphate hydrolases"/>
    <property type="match status" value="1"/>
</dbReference>
<dbReference type="InterPro" id="IPR038718">
    <property type="entry name" value="SNF2-like_sf"/>
</dbReference>
<evidence type="ECO:0000256" key="1">
    <source>
        <dbReference type="ARBA" id="ARBA00004123"/>
    </source>
</evidence>
<dbReference type="Gene3D" id="3.40.50.10810">
    <property type="entry name" value="Tandem AAA-ATPase domain"/>
    <property type="match status" value="1"/>
</dbReference>
<feature type="region of interest" description="Disordered" evidence="7">
    <location>
        <begin position="277"/>
        <end position="335"/>
    </location>
</feature>
<accession>A0A8H3YF28</accession>
<feature type="domain" description="Helicase C-terminal" evidence="10">
    <location>
        <begin position="1560"/>
        <end position="1716"/>
    </location>
</feature>
<name>A0A8H3YF28_9TREE</name>
<feature type="compositionally biased region" description="Basic and acidic residues" evidence="7">
    <location>
        <begin position="2256"/>
        <end position="2267"/>
    </location>
</feature>
<feature type="compositionally biased region" description="Basic and acidic residues" evidence="7">
    <location>
        <begin position="1845"/>
        <end position="1855"/>
    </location>
</feature>
<dbReference type="GO" id="GO:0005634">
    <property type="term" value="C:nucleus"/>
    <property type="evidence" value="ECO:0007669"/>
    <property type="project" value="UniProtKB-SubCell"/>
</dbReference>
<keyword evidence="3" id="KW-0547">Nucleotide-binding</keyword>
<dbReference type="SMART" id="SM00487">
    <property type="entry name" value="DEXDc"/>
    <property type="match status" value="1"/>
</dbReference>
<feature type="compositionally biased region" description="Low complexity" evidence="7">
    <location>
        <begin position="2073"/>
        <end position="2087"/>
    </location>
</feature>
<dbReference type="GO" id="GO:0003677">
    <property type="term" value="F:DNA binding"/>
    <property type="evidence" value="ECO:0007669"/>
    <property type="project" value="TreeGrafter"/>
</dbReference>
<feature type="region of interest" description="Disordered" evidence="7">
    <location>
        <begin position="122"/>
        <end position="141"/>
    </location>
</feature>
<keyword evidence="2" id="KW-0677">Repeat</keyword>
<feature type="compositionally biased region" description="Polar residues" evidence="7">
    <location>
        <begin position="280"/>
        <end position="295"/>
    </location>
</feature>
<keyword evidence="6" id="KW-0539">Nucleus</keyword>
<gene>
    <name evidence="11" type="ORF">NliqN6_3652</name>
</gene>
<feature type="region of interest" description="Disordered" evidence="7">
    <location>
        <begin position="2144"/>
        <end position="2163"/>
    </location>
</feature>
<feature type="region of interest" description="Disordered" evidence="7">
    <location>
        <begin position="556"/>
        <end position="584"/>
    </location>
</feature>
<evidence type="ECO:0000256" key="3">
    <source>
        <dbReference type="ARBA" id="ARBA00022741"/>
    </source>
</evidence>
<keyword evidence="5" id="KW-0067">ATP-binding</keyword>
<dbReference type="GO" id="GO:0016887">
    <property type="term" value="F:ATP hydrolysis activity"/>
    <property type="evidence" value="ECO:0007669"/>
    <property type="project" value="TreeGrafter"/>
</dbReference>
<evidence type="ECO:0000313" key="12">
    <source>
        <dbReference type="Proteomes" id="UP000620104"/>
    </source>
</evidence>
<feature type="region of interest" description="Disordered" evidence="7">
    <location>
        <begin position="1811"/>
        <end position="1959"/>
    </location>
</feature>
<dbReference type="Pfam" id="PF00176">
    <property type="entry name" value="SNF2-rel_dom"/>
    <property type="match status" value="1"/>
</dbReference>
<feature type="compositionally biased region" description="Low complexity" evidence="7">
    <location>
        <begin position="2229"/>
        <end position="2247"/>
    </location>
</feature>
<dbReference type="InterPro" id="IPR000953">
    <property type="entry name" value="Chromo/chromo_shadow_dom"/>
</dbReference>
<dbReference type="GO" id="GO:0140658">
    <property type="term" value="F:ATP-dependent chromatin remodeler activity"/>
    <property type="evidence" value="ECO:0007669"/>
    <property type="project" value="TreeGrafter"/>
</dbReference>
<dbReference type="InterPro" id="IPR049730">
    <property type="entry name" value="SNF2/RAD54-like_C"/>
</dbReference>
<feature type="compositionally biased region" description="Basic and acidic residues" evidence="7">
    <location>
        <begin position="208"/>
        <end position="226"/>
    </location>
</feature>
<feature type="region of interest" description="Disordered" evidence="7">
    <location>
        <begin position="2226"/>
        <end position="2267"/>
    </location>
</feature>
<dbReference type="OrthoDB" id="5857104at2759"/>
<feature type="compositionally biased region" description="Basic and acidic residues" evidence="7">
    <location>
        <begin position="849"/>
        <end position="861"/>
    </location>
</feature>
<feature type="region of interest" description="Disordered" evidence="7">
    <location>
        <begin position="358"/>
        <end position="377"/>
    </location>
</feature>
<dbReference type="InterPro" id="IPR000330">
    <property type="entry name" value="SNF2_N"/>
</dbReference>
<protein>
    <submittedName>
        <fullName evidence="11">Uncharacterized protein</fullName>
    </submittedName>
</protein>
<feature type="compositionally biased region" description="Basic and acidic residues" evidence="7">
    <location>
        <begin position="11"/>
        <end position="23"/>
    </location>
</feature>
<dbReference type="GO" id="GO:0042393">
    <property type="term" value="F:histone binding"/>
    <property type="evidence" value="ECO:0007669"/>
    <property type="project" value="TreeGrafter"/>
</dbReference>
<dbReference type="InterPro" id="IPR001650">
    <property type="entry name" value="Helicase_C-like"/>
</dbReference>
<dbReference type="GO" id="GO:0000785">
    <property type="term" value="C:chromatin"/>
    <property type="evidence" value="ECO:0007669"/>
    <property type="project" value="TreeGrafter"/>
</dbReference>
<dbReference type="InterPro" id="IPR014001">
    <property type="entry name" value="Helicase_ATP-bd"/>
</dbReference>
<feature type="region of interest" description="Disordered" evidence="7">
    <location>
        <begin position="1"/>
        <end position="81"/>
    </location>
</feature>
<dbReference type="InterPro" id="IPR027417">
    <property type="entry name" value="P-loop_NTPase"/>
</dbReference>
<dbReference type="Proteomes" id="UP000620104">
    <property type="component" value="Unassembled WGS sequence"/>
</dbReference>
<evidence type="ECO:0000313" key="11">
    <source>
        <dbReference type="EMBL" id="GHJ87250.1"/>
    </source>
</evidence>
<feature type="domain" description="Chromo" evidence="8">
    <location>
        <begin position="943"/>
        <end position="1014"/>
    </location>
</feature>
<feature type="region of interest" description="Disordered" evidence="7">
    <location>
        <begin position="157"/>
        <end position="234"/>
    </location>
</feature>
<dbReference type="SUPFAM" id="SSF54160">
    <property type="entry name" value="Chromo domain-like"/>
    <property type="match status" value="1"/>
</dbReference>
<feature type="region of interest" description="Disordered" evidence="7">
    <location>
        <begin position="2073"/>
        <end position="2106"/>
    </location>
</feature>
<feature type="compositionally biased region" description="Basic and acidic residues" evidence="7">
    <location>
        <begin position="1941"/>
        <end position="1953"/>
    </location>
</feature>
<dbReference type="SMART" id="SM00490">
    <property type="entry name" value="HELICc"/>
    <property type="match status" value="1"/>
</dbReference>
<organism evidence="11 12">
    <name type="scientific">Naganishia liquefaciens</name>
    <dbReference type="NCBI Taxonomy" id="104408"/>
    <lineage>
        <taxon>Eukaryota</taxon>
        <taxon>Fungi</taxon>
        <taxon>Dikarya</taxon>
        <taxon>Basidiomycota</taxon>
        <taxon>Agaricomycotina</taxon>
        <taxon>Tremellomycetes</taxon>
        <taxon>Filobasidiales</taxon>
        <taxon>Filobasidiaceae</taxon>
        <taxon>Naganishia</taxon>
    </lineage>
</organism>
<dbReference type="GO" id="GO:0005524">
    <property type="term" value="F:ATP binding"/>
    <property type="evidence" value="ECO:0007669"/>
    <property type="project" value="UniProtKB-KW"/>
</dbReference>
<dbReference type="SUPFAM" id="SSF52540">
    <property type="entry name" value="P-loop containing nucleoside triphosphate hydrolases"/>
    <property type="match status" value="2"/>
</dbReference>
<feature type="region of interest" description="Disordered" evidence="7">
    <location>
        <begin position="409"/>
        <end position="541"/>
    </location>
</feature>
<dbReference type="CDD" id="cd18793">
    <property type="entry name" value="SF2_C_SNF"/>
    <property type="match status" value="1"/>
</dbReference>
<feature type="compositionally biased region" description="Acidic residues" evidence="7">
    <location>
        <begin position="464"/>
        <end position="473"/>
    </location>
</feature>
<dbReference type="PANTHER" id="PTHR45623:SF17">
    <property type="entry name" value="CHROMODOMAIN-HELICASE-DNA-BINDING PROTEIN 3-RELATED"/>
    <property type="match status" value="1"/>
</dbReference>
<evidence type="ECO:0000256" key="7">
    <source>
        <dbReference type="SAM" id="MobiDB-lite"/>
    </source>
</evidence>
<dbReference type="PROSITE" id="PS50013">
    <property type="entry name" value="CHROMO_2"/>
    <property type="match status" value="1"/>
</dbReference>